<feature type="transmembrane region" description="Helical" evidence="1">
    <location>
        <begin position="153"/>
        <end position="175"/>
    </location>
</feature>
<feature type="non-terminal residue" evidence="2">
    <location>
        <position position="306"/>
    </location>
</feature>
<keyword evidence="1" id="KW-0472">Membrane</keyword>
<feature type="transmembrane region" description="Helical" evidence="1">
    <location>
        <begin position="24"/>
        <end position="43"/>
    </location>
</feature>
<feature type="transmembrane region" description="Helical" evidence="1">
    <location>
        <begin position="282"/>
        <end position="302"/>
    </location>
</feature>
<proteinExistence type="predicted"/>
<reference evidence="2" key="1">
    <citation type="submission" date="2018-05" db="EMBL/GenBank/DDBJ databases">
        <authorList>
            <person name="Lanie J.A."/>
            <person name="Ng W.-L."/>
            <person name="Kazmierczak K.M."/>
            <person name="Andrzejewski T.M."/>
            <person name="Davidsen T.M."/>
            <person name="Wayne K.J."/>
            <person name="Tettelin H."/>
            <person name="Glass J.I."/>
            <person name="Rusch D."/>
            <person name="Podicherti R."/>
            <person name="Tsui H.-C.T."/>
            <person name="Winkler M.E."/>
        </authorList>
    </citation>
    <scope>NUCLEOTIDE SEQUENCE</scope>
</reference>
<accession>A0A382NVA3</accession>
<feature type="transmembrane region" description="Helical" evidence="1">
    <location>
        <begin position="63"/>
        <end position="81"/>
    </location>
</feature>
<gene>
    <name evidence="2" type="ORF">METZ01_LOCUS317262</name>
</gene>
<sequence length="306" mass="33825">MNKESNGLLAQIIRATTKVEPNEFRATALSFLFVLSLMVAYFIIRPVRDAMASDWTRTETSTLWTMTFLSSVIAVVIYGFVISRVKFSHVVPGVYIFFAVTFATFYFYSGMLADPTIIDKIFYVWLSVFSLFHISVFWSFMSGLFSKEQAPRLFALIASGASIGAIIGPSIPAFFADDIGTMNLMLVSAVILLVPVPIIGKLEKLKVTELGNLGLKSDLSEAKRLGRNPFSGFTLLFTNPYLLGIGLFILLYVTMSTFIYMEQREMLAAFDRPKRAQILGGIDLAVNSLAIVTALFATGRLATKCG</sequence>
<dbReference type="InterPro" id="IPR011701">
    <property type="entry name" value="MFS"/>
</dbReference>
<evidence type="ECO:0000313" key="2">
    <source>
        <dbReference type="EMBL" id="SVC64408.1"/>
    </source>
</evidence>
<dbReference type="GO" id="GO:0022857">
    <property type="term" value="F:transmembrane transporter activity"/>
    <property type="evidence" value="ECO:0007669"/>
    <property type="project" value="InterPro"/>
</dbReference>
<dbReference type="InterPro" id="IPR036259">
    <property type="entry name" value="MFS_trans_sf"/>
</dbReference>
<dbReference type="PANTHER" id="PTHR43596:SF1">
    <property type="entry name" value="ADP,ATP CARRIER PROTEIN"/>
    <property type="match status" value="1"/>
</dbReference>
<feature type="transmembrane region" description="Helical" evidence="1">
    <location>
        <begin position="121"/>
        <end position="141"/>
    </location>
</feature>
<evidence type="ECO:0008006" key="3">
    <source>
        <dbReference type="Google" id="ProtNLM"/>
    </source>
</evidence>
<organism evidence="2">
    <name type="scientific">marine metagenome</name>
    <dbReference type="NCBI Taxonomy" id="408172"/>
    <lineage>
        <taxon>unclassified sequences</taxon>
        <taxon>metagenomes</taxon>
        <taxon>ecological metagenomes</taxon>
    </lineage>
</organism>
<name>A0A382NVA3_9ZZZZ</name>
<keyword evidence="1" id="KW-0812">Transmembrane</keyword>
<evidence type="ECO:0000256" key="1">
    <source>
        <dbReference type="SAM" id="Phobius"/>
    </source>
</evidence>
<dbReference type="Gene3D" id="1.20.1250.20">
    <property type="entry name" value="MFS general substrate transporter like domains"/>
    <property type="match status" value="1"/>
</dbReference>
<dbReference type="EMBL" id="UINC01102633">
    <property type="protein sequence ID" value="SVC64408.1"/>
    <property type="molecule type" value="Genomic_DNA"/>
</dbReference>
<feature type="transmembrane region" description="Helical" evidence="1">
    <location>
        <begin position="182"/>
        <end position="200"/>
    </location>
</feature>
<dbReference type="PANTHER" id="PTHR43596">
    <property type="entry name" value="ADP,ATP CARRIER PROTEIN"/>
    <property type="match status" value="1"/>
</dbReference>
<dbReference type="AlphaFoldDB" id="A0A382NVA3"/>
<keyword evidence="1" id="KW-1133">Transmembrane helix</keyword>
<feature type="transmembrane region" description="Helical" evidence="1">
    <location>
        <begin position="87"/>
        <end position="109"/>
    </location>
</feature>
<feature type="transmembrane region" description="Helical" evidence="1">
    <location>
        <begin position="241"/>
        <end position="261"/>
    </location>
</feature>
<dbReference type="SUPFAM" id="SSF103473">
    <property type="entry name" value="MFS general substrate transporter"/>
    <property type="match status" value="1"/>
</dbReference>
<dbReference type="Pfam" id="PF07690">
    <property type="entry name" value="MFS_1"/>
    <property type="match status" value="1"/>
</dbReference>
<protein>
    <recommendedName>
        <fullName evidence="3">Major facilitator superfamily (MFS) profile domain-containing protein</fullName>
    </recommendedName>
</protein>